<evidence type="ECO:0000256" key="3">
    <source>
        <dbReference type="ARBA" id="ARBA00022475"/>
    </source>
</evidence>
<comment type="function">
    <text evidence="9">Part of the twin-arginine translocation (Tat) system that transports large folded proteins containing a characteristic twin-arginine motif in their signal peptide across membranes. TatA could form the protein-conducting channel of the Tat system.</text>
</comment>
<keyword evidence="12" id="KW-1185">Reference proteome</keyword>
<evidence type="ECO:0000256" key="8">
    <source>
        <dbReference type="ARBA" id="ARBA00023136"/>
    </source>
</evidence>
<feature type="transmembrane region" description="Helical" evidence="9">
    <location>
        <begin position="6"/>
        <end position="24"/>
    </location>
</feature>
<dbReference type="InterPro" id="IPR006312">
    <property type="entry name" value="TatA/E"/>
</dbReference>
<gene>
    <name evidence="9" type="primary">tatA</name>
    <name evidence="11" type="ORF">SAMN05421783_106160</name>
</gene>
<dbReference type="NCBIfam" id="TIGR01411">
    <property type="entry name" value="tatAE"/>
    <property type="match status" value="1"/>
</dbReference>
<reference evidence="12" key="1">
    <citation type="submission" date="2016-10" db="EMBL/GenBank/DDBJ databases">
        <authorList>
            <person name="Varghese N."/>
            <person name="Submissions S."/>
        </authorList>
    </citation>
    <scope>NUCLEOTIDE SEQUENCE [LARGE SCALE GENOMIC DNA]</scope>
    <source>
        <strain evidence="12">DSM 217</strain>
    </source>
</reference>
<comment type="subunit">
    <text evidence="9">The Tat system comprises two distinct complexes: a TatABC complex, containing multiple copies of TatA, TatB and TatC subunits, and a separate TatA complex, containing only TatA subunits. Substrates initially bind to the TatABC complex, which probably triggers association of the separate TatA complex to form the active translocon.</text>
</comment>
<dbReference type="HAMAP" id="MF_00236">
    <property type="entry name" value="TatA_E"/>
    <property type="match status" value="1"/>
</dbReference>
<dbReference type="STRING" id="1058.SAMN05421783_106160"/>
<keyword evidence="3 9" id="KW-1003">Cell membrane</keyword>
<organism evidence="11 12">
    <name type="scientific">Thiocapsa roseopersicina</name>
    <dbReference type="NCBI Taxonomy" id="1058"/>
    <lineage>
        <taxon>Bacteria</taxon>
        <taxon>Pseudomonadati</taxon>
        <taxon>Pseudomonadota</taxon>
        <taxon>Gammaproteobacteria</taxon>
        <taxon>Chromatiales</taxon>
        <taxon>Chromatiaceae</taxon>
        <taxon>Thiocapsa</taxon>
    </lineage>
</organism>
<dbReference type="PANTHER" id="PTHR42982:SF1">
    <property type="entry name" value="SEC-INDEPENDENT PROTEIN TRANSLOCASE PROTEIN TATA"/>
    <property type="match status" value="1"/>
</dbReference>
<dbReference type="Pfam" id="PF02416">
    <property type="entry name" value="TatA_B_E"/>
    <property type="match status" value="1"/>
</dbReference>
<dbReference type="Proteomes" id="UP000198816">
    <property type="component" value="Unassembled WGS sequence"/>
</dbReference>
<comment type="subcellular location">
    <subcellularLocation>
        <location evidence="1 9">Cell membrane</location>
        <topology evidence="1 9">Single-pass membrane protein</topology>
    </subcellularLocation>
</comment>
<dbReference type="EMBL" id="FNNZ01000006">
    <property type="protein sequence ID" value="SDW63970.1"/>
    <property type="molecule type" value="Genomic_DNA"/>
</dbReference>
<evidence type="ECO:0000313" key="11">
    <source>
        <dbReference type="EMBL" id="SDW63970.1"/>
    </source>
</evidence>
<dbReference type="RefSeq" id="WP_093030221.1">
    <property type="nucleotide sequence ID" value="NZ_FNNZ01000006.1"/>
</dbReference>
<sequence length="86" mass="9174">MGAGGISIWQLLIILVIVLLLFGTKRLKGIGSDLGNAIKGFRSAMSESEKAEAEAEAKRVEQTAEKRVADGEPVKHEPVKPSDKSA</sequence>
<keyword evidence="6 9" id="KW-1133">Transmembrane helix</keyword>
<keyword evidence="5 9" id="KW-0653">Protein transport</keyword>
<dbReference type="GO" id="GO:0033281">
    <property type="term" value="C:TAT protein transport complex"/>
    <property type="evidence" value="ECO:0007669"/>
    <property type="project" value="UniProtKB-UniRule"/>
</dbReference>
<dbReference type="InterPro" id="IPR003369">
    <property type="entry name" value="TatA/B/E"/>
</dbReference>
<keyword evidence="2 9" id="KW-0813">Transport</keyword>
<feature type="region of interest" description="Disordered" evidence="10">
    <location>
        <begin position="49"/>
        <end position="86"/>
    </location>
</feature>
<evidence type="ECO:0000256" key="7">
    <source>
        <dbReference type="ARBA" id="ARBA00023010"/>
    </source>
</evidence>
<evidence type="ECO:0000256" key="5">
    <source>
        <dbReference type="ARBA" id="ARBA00022927"/>
    </source>
</evidence>
<dbReference type="Gene3D" id="1.20.5.3310">
    <property type="match status" value="1"/>
</dbReference>
<evidence type="ECO:0000256" key="1">
    <source>
        <dbReference type="ARBA" id="ARBA00004162"/>
    </source>
</evidence>
<evidence type="ECO:0000256" key="2">
    <source>
        <dbReference type="ARBA" id="ARBA00022448"/>
    </source>
</evidence>
<evidence type="ECO:0000256" key="4">
    <source>
        <dbReference type="ARBA" id="ARBA00022692"/>
    </source>
</evidence>
<evidence type="ECO:0000256" key="10">
    <source>
        <dbReference type="SAM" id="MobiDB-lite"/>
    </source>
</evidence>
<keyword evidence="4 9" id="KW-0812">Transmembrane</keyword>
<proteinExistence type="inferred from homology"/>
<keyword evidence="8 9" id="KW-0472">Membrane</keyword>
<evidence type="ECO:0000256" key="9">
    <source>
        <dbReference type="HAMAP-Rule" id="MF_00236"/>
    </source>
</evidence>
<keyword evidence="7 9" id="KW-0811">Translocation</keyword>
<evidence type="ECO:0000256" key="6">
    <source>
        <dbReference type="ARBA" id="ARBA00022989"/>
    </source>
</evidence>
<name>A0A1H2V6T3_THIRO</name>
<dbReference type="PANTHER" id="PTHR42982">
    <property type="entry name" value="SEC-INDEPENDENT PROTEIN TRANSLOCASE PROTEIN TATA"/>
    <property type="match status" value="1"/>
</dbReference>
<protein>
    <recommendedName>
        <fullName evidence="9">Sec-independent protein translocase protein TatA</fullName>
    </recommendedName>
</protein>
<accession>A0A1H2V6T3</accession>
<dbReference type="GO" id="GO:0008320">
    <property type="term" value="F:protein transmembrane transporter activity"/>
    <property type="evidence" value="ECO:0007669"/>
    <property type="project" value="UniProtKB-UniRule"/>
</dbReference>
<comment type="similarity">
    <text evidence="9">Belongs to the TatA/E family.</text>
</comment>
<dbReference type="GO" id="GO:0043953">
    <property type="term" value="P:protein transport by the Tat complex"/>
    <property type="evidence" value="ECO:0007669"/>
    <property type="project" value="UniProtKB-UniRule"/>
</dbReference>
<evidence type="ECO:0000313" key="12">
    <source>
        <dbReference type="Proteomes" id="UP000198816"/>
    </source>
</evidence>
<dbReference type="AlphaFoldDB" id="A0A1H2V6T3"/>